<dbReference type="Proteomes" id="UP000238642">
    <property type="component" value="Unassembled WGS sequence"/>
</dbReference>
<reference evidence="1 2" key="1">
    <citation type="submission" date="2018-02" db="EMBL/GenBank/DDBJ databases">
        <title>The draft genome of Sphingobacterium gobiense H7.</title>
        <authorList>
            <person name="Li L."/>
            <person name="Liu L."/>
            <person name="Zhang X."/>
            <person name="Wang T."/>
            <person name="Liang L."/>
        </authorList>
    </citation>
    <scope>NUCLEOTIDE SEQUENCE [LARGE SCALE GENOMIC DNA]</scope>
    <source>
        <strain evidence="1 2">ACCC 05757</strain>
    </source>
</reference>
<dbReference type="RefSeq" id="WP_105722233.1">
    <property type="nucleotide sequence ID" value="NZ_PVBS01000001.1"/>
</dbReference>
<comment type="caution">
    <text evidence="1">The sequence shown here is derived from an EMBL/GenBank/DDBJ whole genome shotgun (WGS) entry which is preliminary data.</text>
</comment>
<keyword evidence="2" id="KW-1185">Reference proteome</keyword>
<evidence type="ECO:0000313" key="2">
    <source>
        <dbReference type="Proteomes" id="UP000238642"/>
    </source>
</evidence>
<dbReference type="EMBL" id="PVBS01000001">
    <property type="protein sequence ID" value="PRD55921.1"/>
    <property type="molecule type" value="Genomic_DNA"/>
</dbReference>
<dbReference type="OrthoDB" id="1524666at2"/>
<dbReference type="AlphaFoldDB" id="A0A2S9JS06"/>
<organism evidence="1 2">
    <name type="scientific">Sphingobacterium gobiense</name>
    <dbReference type="NCBI Taxonomy" id="1382456"/>
    <lineage>
        <taxon>Bacteria</taxon>
        <taxon>Pseudomonadati</taxon>
        <taxon>Bacteroidota</taxon>
        <taxon>Sphingobacteriia</taxon>
        <taxon>Sphingobacteriales</taxon>
        <taxon>Sphingobacteriaceae</taxon>
        <taxon>Sphingobacterium</taxon>
    </lineage>
</organism>
<protein>
    <submittedName>
        <fullName evidence="1">Uncharacterized protein</fullName>
    </submittedName>
</protein>
<name>A0A2S9JS06_9SPHI</name>
<sequence length="90" mass="10388">MLAFTQHNLGKLEDLFAALGYRVRYEKGSFRTAACVLQNTRVIVVNRFSNLEIRIQSLIQLLRDMDVDISLLDEKKATLYKVIKKEEATL</sequence>
<evidence type="ECO:0000313" key="1">
    <source>
        <dbReference type="EMBL" id="PRD55921.1"/>
    </source>
</evidence>
<gene>
    <name evidence="1" type="ORF">C5749_01110</name>
</gene>
<proteinExistence type="predicted"/>
<accession>A0A2S9JS06</accession>